<protein>
    <submittedName>
        <fullName evidence="1 3">Uncharacterized protein</fullName>
    </submittedName>
</protein>
<name>A0A072VGY4_MEDTR</name>
<evidence type="ECO:0000313" key="3">
    <source>
        <dbReference type="EnsemblPlants" id="KEH41087"/>
    </source>
</evidence>
<dbReference type="Proteomes" id="UP000265566">
    <property type="component" value="Chromosome 1"/>
</dbReference>
<organism evidence="1 4">
    <name type="scientific">Medicago truncatula</name>
    <name type="common">Barrel medic</name>
    <name type="synonym">Medicago tribuloides</name>
    <dbReference type="NCBI Taxonomy" id="3880"/>
    <lineage>
        <taxon>Eukaryota</taxon>
        <taxon>Viridiplantae</taxon>
        <taxon>Streptophyta</taxon>
        <taxon>Embryophyta</taxon>
        <taxon>Tracheophyta</taxon>
        <taxon>Spermatophyta</taxon>
        <taxon>Magnoliopsida</taxon>
        <taxon>eudicotyledons</taxon>
        <taxon>Gunneridae</taxon>
        <taxon>Pentapetalae</taxon>
        <taxon>rosids</taxon>
        <taxon>fabids</taxon>
        <taxon>Fabales</taxon>
        <taxon>Fabaceae</taxon>
        <taxon>Papilionoideae</taxon>
        <taxon>50 kb inversion clade</taxon>
        <taxon>NPAAA clade</taxon>
        <taxon>Hologalegina</taxon>
        <taxon>IRL clade</taxon>
        <taxon>Trifolieae</taxon>
        <taxon>Medicago</taxon>
    </lineage>
</organism>
<gene>
    <name evidence="1" type="ordered locus">MTR_1g041585</name>
    <name evidence="2" type="ORF">MtrunA17_Chr1g0166581</name>
</gene>
<sequence length="85" mass="9828">MMLISFPHSQLPQLHHTSFYPASHKIINCYCQLGQFNVSFPLFLKILHISYQLDVVILAALSKVFVLTVMSSRPLTFMTIDQWVM</sequence>
<dbReference type="EMBL" id="CM001217">
    <property type="protein sequence ID" value="KEH41087.1"/>
    <property type="molecule type" value="Genomic_DNA"/>
</dbReference>
<reference evidence="3" key="3">
    <citation type="submission" date="2015-04" db="UniProtKB">
        <authorList>
            <consortium name="EnsemblPlants"/>
        </authorList>
    </citation>
    <scope>IDENTIFICATION</scope>
    <source>
        <strain evidence="3">cv. Jemalong A17</strain>
    </source>
</reference>
<keyword evidence="4" id="KW-1185">Reference proteome</keyword>
<evidence type="ECO:0000313" key="4">
    <source>
        <dbReference type="Proteomes" id="UP000002051"/>
    </source>
</evidence>
<dbReference type="HOGENOM" id="CLU_2516001_0_0_1"/>
<dbReference type="EnsemblPlants" id="KEH41087">
    <property type="protein sequence ID" value="KEH41087"/>
    <property type="gene ID" value="MTR_1g041585"/>
</dbReference>
<evidence type="ECO:0000313" key="1">
    <source>
        <dbReference type="EMBL" id="KEH41087.1"/>
    </source>
</evidence>
<reference evidence="1 4" key="1">
    <citation type="journal article" date="2011" name="Nature">
        <title>The Medicago genome provides insight into the evolution of rhizobial symbioses.</title>
        <authorList>
            <person name="Young N.D."/>
            <person name="Debelle F."/>
            <person name="Oldroyd G.E."/>
            <person name="Geurts R."/>
            <person name="Cannon S.B."/>
            <person name="Udvardi M.K."/>
            <person name="Benedito V.A."/>
            <person name="Mayer K.F."/>
            <person name="Gouzy J."/>
            <person name="Schoof H."/>
            <person name="Van de Peer Y."/>
            <person name="Proost S."/>
            <person name="Cook D.R."/>
            <person name="Meyers B.C."/>
            <person name="Spannagl M."/>
            <person name="Cheung F."/>
            <person name="De Mita S."/>
            <person name="Krishnakumar V."/>
            <person name="Gundlach H."/>
            <person name="Zhou S."/>
            <person name="Mudge J."/>
            <person name="Bharti A.K."/>
            <person name="Murray J.D."/>
            <person name="Naoumkina M.A."/>
            <person name="Rosen B."/>
            <person name="Silverstein K.A."/>
            <person name="Tang H."/>
            <person name="Rombauts S."/>
            <person name="Zhao P.X."/>
            <person name="Zhou P."/>
            <person name="Barbe V."/>
            <person name="Bardou P."/>
            <person name="Bechner M."/>
            <person name="Bellec A."/>
            <person name="Berger A."/>
            <person name="Berges H."/>
            <person name="Bidwell S."/>
            <person name="Bisseling T."/>
            <person name="Choisne N."/>
            <person name="Couloux A."/>
            <person name="Denny R."/>
            <person name="Deshpande S."/>
            <person name="Dai X."/>
            <person name="Doyle J.J."/>
            <person name="Dudez A.M."/>
            <person name="Farmer A.D."/>
            <person name="Fouteau S."/>
            <person name="Franken C."/>
            <person name="Gibelin C."/>
            <person name="Gish J."/>
            <person name="Goldstein S."/>
            <person name="Gonzalez A.J."/>
            <person name="Green P.J."/>
            <person name="Hallab A."/>
            <person name="Hartog M."/>
            <person name="Hua A."/>
            <person name="Humphray S.J."/>
            <person name="Jeong D.H."/>
            <person name="Jing Y."/>
            <person name="Jocker A."/>
            <person name="Kenton S.M."/>
            <person name="Kim D.J."/>
            <person name="Klee K."/>
            <person name="Lai H."/>
            <person name="Lang C."/>
            <person name="Lin S."/>
            <person name="Macmil S.L."/>
            <person name="Magdelenat G."/>
            <person name="Matthews L."/>
            <person name="McCorrison J."/>
            <person name="Monaghan E.L."/>
            <person name="Mun J.H."/>
            <person name="Najar F.Z."/>
            <person name="Nicholson C."/>
            <person name="Noirot C."/>
            <person name="O'Bleness M."/>
            <person name="Paule C.R."/>
            <person name="Poulain J."/>
            <person name="Prion F."/>
            <person name="Qin B."/>
            <person name="Qu C."/>
            <person name="Retzel E.F."/>
            <person name="Riddle C."/>
            <person name="Sallet E."/>
            <person name="Samain S."/>
            <person name="Samson N."/>
            <person name="Sanders I."/>
            <person name="Saurat O."/>
            <person name="Scarpelli C."/>
            <person name="Schiex T."/>
            <person name="Segurens B."/>
            <person name="Severin A.J."/>
            <person name="Sherrier D.J."/>
            <person name="Shi R."/>
            <person name="Sims S."/>
            <person name="Singer S.R."/>
            <person name="Sinharoy S."/>
            <person name="Sterck L."/>
            <person name="Viollet A."/>
            <person name="Wang B.B."/>
            <person name="Wang K."/>
            <person name="Wang M."/>
            <person name="Wang X."/>
            <person name="Warfsmann J."/>
            <person name="Weissenbach J."/>
            <person name="White D.D."/>
            <person name="White J.D."/>
            <person name="Wiley G.B."/>
            <person name="Wincker P."/>
            <person name="Xing Y."/>
            <person name="Yang L."/>
            <person name="Yao Z."/>
            <person name="Ying F."/>
            <person name="Zhai J."/>
            <person name="Zhou L."/>
            <person name="Zuber A."/>
            <person name="Denarie J."/>
            <person name="Dixon R.A."/>
            <person name="May G.D."/>
            <person name="Schwartz D.C."/>
            <person name="Rogers J."/>
            <person name="Quetier F."/>
            <person name="Town C.D."/>
            <person name="Roe B.A."/>
        </authorList>
    </citation>
    <scope>NUCLEOTIDE SEQUENCE [LARGE SCALE GENOMIC DNA]</scope>
    <source>
        <strain evidence="1">A17</strain>
        <strain evidence="3 4">cv. Jemalong A17</strain>
    </source>
</reference>
<reference evidence="2" key="4">
    <citation type="journal article" date="2018" name="Nat. Plants">
        <title>Whole-genome landscape of Medicago truncatula symbiotic genes.</title>
        <authorList>
            <person name="Pecrix Y."/>
            <person name="Gamas P."/>
            <person name="Carrere S."/>
        </authorList>
    </citation>
    <scope>NUCLEOTIDE SEQUENCE</scope>
    <source>
        <tissue evidence="2">Leaves</tissue>
    </source>
</reference>
<reference evidence="1 4" key="2">
    <citation type="journal article" date="2014" name="BMC Genomics">
        <title>An improved genome release (version Mt4.0) for the model legume Medicago truncatula.</title>
        <authorList>
            <person name="Tang H."/>
            <person name="Krishnakumar V."/>
            <person name="Bidwell S."/>
            <person name="Rosen B."/>
            <person name="Chan A."/>
            <person name="Zhou S."/>
            <person name="Gentzbittel L."/>
            <person name="Childs K.L."/>
            <person name="Yandell M."/>
            <person name="Gundlach H."/>
            <person name="Mayer K.F."/>
            <person name="Schwartz D.C."/>
            <person name="Town C.D."/>
        </authorList>
    </citation>
    <scope>GENOME REANNOTATION</scope>
    <source>
        <strain evidence="1">A17</strain>
        <strain evidence="3 4">cv. Jemalong A17</strain>
    </source>
</reference>
<dbReference type="AlphaFoldDB" id="A0A072VGY4"/>
<proteinExistence type="predicted"/>
<evidence type="ECO:0000313" key="2">
    <source>
        <dbReference type="EMBL" id="RHN78526.1"/>
    </source>
</evidence>
<dbReference type="Proteomes" id="UP000002051">
    <property type="component" value="Unassembled WGS sequence"/>
</dbReference>
<accession>A0A072VGY4</accession>
<dbReference type="Gramene" id="rna2104">
    <property type="protein sequence ID" value="RHN78526.1"/>
    <property type="gene ID" value="gene2104"/>
</dbReference>
<dbReference type="EMBL" id="PSQE01000001">
    <property type="protein sequence ID" value="RHN78526.1"/>
    <property type="molecule type" value="Genomic_DNA"/>
</dbReference>